<keyword evidence="3 8" id="KW-0812">Transmembrane</keyword>
<dbReference type="PANTHER" id="PTHR45711:SF6">
    <property type="entry name" value="CHLORIDE CHANNEL PROTEIN"/>
    <property type="match status" value="1"/>
</dbReference>
<reference evidence="9 10" key="1">
    <citation type="submission" date="2015-05" db="EMBL/GenBank/DDBJ databases">
        <title>Draft genome sequence of the bacterium Gordonia jacobaea a new member of the Gordonia genus.</title>
        <authorList>
            <person name="Jimenez-Galisteo G."/>
            <person name="Dominguez A."/>
            <person name="Munoz E."/>
            <person name="Vinas M."/>
        </authorList>
    </citation>
    <scope>NUCLEOTIDE SEQUENCE [LARGE SCALE GENOMIC DNA]</scope>
    <source>
        <strain evidence="10">mv1</strain>
    </source>
</reference>
<dbReference type="InterPro" id="IPR014743">
    <property type="entry name" value="Cl-channel_core"/>
</dbReference>
<dbReference type="Pfam" id="PF00654">
    <property type="entry name" value="Voltage_CLC"/>
    <property type="match status" value="1"/>
</dbReference>
<name>A0ABR5ICW3_9ACTN</name>
<keyword evidence="6 8" id="KW-0472">Membrane</keyword>
<evidence type="ECO:0000313" key="10">
    <source>
        <dbReference type="Proteomes" id="UP000037247"/>
    </source>
</evidence>
<proteinExistence type="predicted"/>
<comment type="subcellular location">
    <subcellularLocation>
        <location evidence="1">Membrane</location>
        <topology evidence="1">Multi-pass membrane protein</topology>
    </subcellularLocation>
</comment>
<dbReference type="PRINTS" id="PR00762">
    <property type="entry name" value="CLCHANNEL"/>
</dbReference>
<keyword evidence="4 8" id="KW-1133">Transmembrane helix</keyword>
<feature type="transmembrane region" description="Helical" evidence="8">
    <location>
        <begin position="201"/>
        <end position="219"/>
    </location>
</feature>
<feature type="transmembrane region" description="Helical" evidence="8">
    <location>
        <begin position="168"/>
        <end position="189"/>
    </location>
</feature>
<evidence type="ECO:0000256" key="5">
    <source>
        <dbReference type="ARBA" id="ARBA00023065"/>
    </source>
</evidence>
<feature type="transmembrane region" description="Helical" evidence="8">
    <location>
        <begin position="272"/>
        <end position="291"/>
    </location>
</feature>
<dbReference type="SUPFAM" id="SSF81340">
    <property type="entry name" value="Clc chloride channel"/>
    <property type="match status" value="1"/>
</dbReference>
<keyword evidence="7" id="KW-0868">Chloride</keyword>
<sequence length="451" mass="46764">MTTDDHSFHRTDDDRLDARALVLLTLVAAAAGVVAGFVGGAFRWLLTRLDDWRVDVVDWSDHHGPVGWLVPLAISAAAAAAATWIAIKVPRAAGSGIQHVEAVERGQAEPPTLMVVPARFVGGLLSIGVGGLVLGREGPTVHMAAAIGAAAGRFARATNDEIRGLQTVLSGAGLAVAFNAPIGGAMFVFEEVAKKVRIREVVWTLAAVATAVTCSRVVLGDMPDFKVSNVAAPALGTLPLFIVFGVLVGLLGVGYNWLIRACLSWFEALHRIPAVVKAAAIGATIGALLLVSPDLAGGGDSLTQRILDGHRIAILSLLGFLAIRFIAGPLSYSAGTPGGLFAPMLALGALSGLLFAWLINLFSSTLATELALPLVLVGMSSLFASVVRAPFTGIILVIEMTTVTSAALPMLAAGAGAVVIASLVRSPPIYDDLRERMLRADKAAKHPPSTQ</sequence>
<feature type="transmembrane region" description="Helical" evidence="8">
    <location>
        <begin position="340"/>
        <end position="362"/>
    </location>
</feature>
<evidence type="ECO:0000256" key="7">
    <source>
        <dbReference type="ARBA" id="ARBA00023214"/>
    </source>
</evidence>
<evidence type="ECO:0000256" key="1">
    <source>
        <dbReference type="ARBA" id="ARBA00004141"/>
    </source>
</evidence>
<evidence type="ECO:0000256" key="6">
    <source>
        <dbReference type="ARBA" id="ARBA00023136"/>
    </source>
</evidence>
<evidence type="ECO:0000256" key="2">
    <source>
        <dbReference type="ARBA" id="ARBA00022448"/>
    </source>
</evidence>
<protein>
    <submittedName>
        <fullName evidence="9">Voltage-gated chloride channel</fullName>
    </submittedName>
</protein>
<dbReference type="RefSeq" id="WP_049698803.1">
    <property type="nucleotide sequence ID" value="NZ_LDTZ01000016.1"/>
</dbReference>
<evidence type="ECO:0000256" key="8">
    <source>
        <dbReference type="SAM" id="Phobius"/>
    </source>
</evidence>
<keyword evidence="10" id="KW-1185">Reference proteome</keyword>
<feature type="transmembrane region" description="Helical" evidence="8">
    <location>
        <begin position="21"/>
        <end position="46"/>
    </location>
</feature>
<feature type="transmembrane region" description="Helical" evidence="8">
    <location>
        <begin position="312"/>
        <end position="334"/>
    </location>
</feature>
<feature type="transmembrane region" description="Helical" evidence="8">
    <location>
        <begin position="113"/>
        <end position="134"/>
    </location>
</feature>
<feature type="transmembrane region" description="Helical" evidence="8">
    <location>
        <begin position="231"/>
        <end position="252"/>
    </location>
</feature>
<keyword evidence="2" id="KW-0813">Transport</keyword>
<dbReference type="InterPro" id="IPR001807">
    <property type="entry name" value="ClC"/>
</dbReference>
<feature type="transmembrane region" description="Helical" evidence="8">
    <location>
        <begin position="404"/>
        <end position="424"/>
    </location>
</feature>
<feature type="transmembrane region" description="Helical" evidence="8">
    <location>
        <begin position="374"/>
        <end position="398"/>
    </location>
</feature>
<organism evidence="9 10">
    <name type="scientific">Gordonia jacobaea</name>
    <dbReference type="NCBI Taxonomy" id="122202"/>
    <lineage>
        <taxon>Bacteria</taxon>
        <taxon>Bacillati</taxon>
        <taxon>Actinomycetota</taxon>
        <taxon>Actinomycetes</taxon>
        <taxon>Mycobacteriales</taxon>
        <taxon>Gordoniaceae</taxon>
        <taxon>Gordonia</taxon>
    </lineage>
</organism>
<dbReference type="PANTHER" id="PTHR45711">
    <property type="entry name" value="CHLORIDE CHANNEL PROTEIN"/>
    <property type="match status" value="1"/>
</dbReference>
<gene>
    <name evidence="9" type="ORF">ABW18_09770</name>
</gene>
<accession>A0ABR5ICW3</accession>
<evidence type="ECO:0000256" key="4">
    <source>
        <dbReference type="ARBA" id="ARBA00022989"/>
    </source>
</evidence>
<dbReference type="Proteomes" id="UP000037247">
    <property type="component" value="Unassembled WGS sequence"/>
</dbReference>
<comment type="caution">
    <text evidence="9">The sequence shown here is derived from an EMBL/GenBank/DDBJ whole genome shotgun (WGS) entry which is preliminary data.</text>
</comment>
<dbReference type="Gene3D" id="1.10.3080.10">
    <property type="entry name" value="Clc chloride channel"/>
    <property type="match status" value="1"/>
</dbReference>
<evidence type="ECO:0000313" key="9">
    <source>
        <dbReference type="EMBL" id="KNA91477.1"/>
    </source>
</evidence>
<keyword evidence="5" id="KW-0406">Ion transport</keyword>
<evidence type="ECO:0000256" key="3">
    <source>
        <dbReference type="ARBA" id="ARBA00022692"/>
    </source>
</evidence>
<dbReference type="EMBL" id="LDTZ01000016">
    <property type="protein sequence ID" value="KNA91477.1"/>
    <property type="molecule type" value="Genomic_DNA"/>
</dbReference>
<feature type="transmembrane region" description="Helical" evidence="8">
    <location>
        <begin position="66"/>
        <end position="87"/>
    </location>
</feature>